<dbReference type="SUPFAM" id="SSF56655">
    <property type="entry name" value="Carbohydrate phosphatase"/>
    <property type="match status" value="1"/>
</dbReference>
<comment type="catalytic activity">
    <reaction evidence="1">
        <text>a myo-inositol phosphate + H2O = myo-inositol + phosphate</text>
        <dbReference type="Rhea" id="RHEA:24056"/>
        <dbReference type="ChEBI" id="CHEBI:15377"/>
        <dbReference type="ChEBI" id="CHEBI:17268"/>
        <dbReference type="ChEBI" id="CHEBI:43474"/>
        <dbReference type="ChEBI" id="CHEBI:84139"/>
        <dbReference type="EC" id="3.1.3.25"/>
    </reaction>
</comment>
<dbReference type="Gene3D" id="3.30.540.10">
    <property type="entry name" value="Fructose-1,6-Bisphosphatase, subunit A, domain 1"/>
    <property type="match status" value="1"/>
</dbReference>
<dbReference type="GO" id="GO:0008934">
    <property type="term" value="F:inositol monophosphate 1-phosphatase activity"/>
    <property type="evidence" value="ECO:0007669"/>
    <property type="project" value="InterPro"/>
</dbReference>
<dbReference type="PANTHER" id="PTHR20854:SF4">
    <property type="entry name" value="INOSITOL-1-MONOPHOSPHATASE-RELATED"/>
    <property type="match status" value="1"/>
</dbReference>
<evidence type="ECO:0000256" key="6">
    <source>
        <dbReference type="ARBA" id="ARBA00022842"/>
    </source>
</evidence>
<evidence type="ECO:0000256" key="3">
    <source>
        <dbReference type="ARBA" id="ARBA00013106"/>
    </source>
</evidence>
<keyword evidence="6" id="KW-0460">Magnesium</keyword>
<dbReference type="AlphaFoldDB" id="A0A0F9XY12"/>
<dbReference type="InterPro" id="IPR033942">
    <property type="entry name" value="IMPase"/>
</dbReference>
<protein>
    <recommendedName>
        <fullName evidence="3">inositol-phosphate phosphatase</fullName>
        <ecNumber evidence="3">3.1.3.25</ecNumber>
    </recommendedName>
</protein>
<keyword evidence="4" id="KW-0479">Metal-binding</keyword>
<dbReference type="PRINTS" id="PR01959">
    <property type="entry name" value="SBIMPHPHTASE"/>
</dbReference>
<dbReference type="GO" id="GO:0006020">
    <property type="term" value="P:inositol metabolic process"/>
    <property type="evidence" value="ECO:0007669"/>
    <property type="project" value="TreeGrafter"/>
</dbReference>
<dbReference type="GO" id="GO:0046872">
    <property type="term" value="F:metal ion binding"/>
    <property type="evidence" value="ECO:0007669"/>
    <property type="project" value="UniProtKB-KW"/>
</dbReference>
<dbReference type="PANTHER" id="PTHR20854">
    <property type="entry name" value="INOSITOL MONOPHOSPHATASE"/>
    <property type="match status" value="1"/>
</dbReference>
<evidence type="ECO:0000256" key="1">
    <source>
        <dbReference type="ARBA" id="ARBA00001033"/>
    </source>
</evidence>
<dbReference type="PRINTS" id="PR00377">
    <property type="entry name" value="IMPHPHTASES"/>
</dbReference>
<reference evidence="7" key="1">
    <citation type="journal article" date="2015" name="Nature">
        <title>Complex archaea that bridge the gap between prokaryotes and eukaryotes.</title>
        <authorList>
            <person name="Spang A."/>
            <person name="Saw J.H."/>
            <person name="Jorgensen S.L."/>
            <person name="Zaremba-Niedzwiedzka K."/>
            <person name="Martijn J."/>
            <person name="Lind A.E."/>
            <person name="van Eijk R."/>
            <person name="Schleper C."/>
            <person name="Guy L."/>
            <person name="Ettema T.J."/>
        </authorList>
    </citation>
    <scope>NUCLEOTIDE SEQUENCE</scope>
</reference>
<dbReference type="EC" id="3.1.3.25" evidence="3"/>
<proteinExistence type="predicted"/>
<evidence type="ECO:0000256" key="5">
    <source>
        <dbReference type="ARBA" id="ARBA00022801"/>
    </source>
</evidence>
<comment type="caution">
    <text evidence="7">The sequence shown here is derived from an EMBL/GenBank/DDBJ whole genome shotgun (WGS) entry which is preliminary data.</text>
</comment>
<dbReference type="Pfam" id="PF00459">
    <property type="entry name" value="Inositol_P"/>
    <property type="match status" value="1"/>
</dbReference>
<dbReference type="PROSITE" id="PS00629">
    <property type="entry name" value="IMP_1"/>
    <property type="match status" value="1"/>
</dbReference>
<dbReference type="InterPro" id="IPR020583">
    <property type="entry name" value="Inositol_monoP_metal-BS"/>
</dbReference>
<evidence type="ECO:0000256" key="2">
    <source>
        <dbReference type="ARBA" id="ARBA00001946"/>
    </source>
</evidence>
<dbReference type="InterPro" id="IPR000760">
    <property type="entry name" value="Inositol_monophosphatase-like"/>
</dbReference>
<dbReference type="EMBL" id="LAZR01000023">
    <property type="protein sequence ID" value="KKO04317.1"/>
    <property type="molecule type" value="Genomic_DNA"/>
</dbReference>
<accession>A0A0F9XY12</accession>
<name>A0A0F9XY12_9ZZZZ</name>
<organism evidence="7">
    <name type="scientific">marine sediment metagenome</name>
    <dbReference type="NCBI Taxonomy" id="412755"/>
    <lineage>
        <taxon>unclassified sequences</taxon>
        <taxon>metagenomes</taxon>
        <taxon>ecological metagenomes</taxon>
    </lineage>
</organism>
<dbReference type="CDD" id="cd01639">
    <property type="entry name" value="IMPase"/>
    <property type="match status" value="1"/>
</dbReference>
<dbReference type="GO" id="GO:0007165">
    <property type="term" value="P:signal transduction"/>
    <property type="evidence" value="ECO:0007669"/>
    <property type="project" value="TreeGrafter"/>
</dbReference>
<sequence>MEYLITATDYKLLETTKLAAKEAGAILKEGYYSEERINFERKGASDFVTAYDRAAEKCIIKRISSSFPEIAFIGEESGNTPGNMSDYTVIIDPLDGTNNFLHGVPHFSVSIAVTKHSNLLLGLVYQPLLDELLWAIRGDGAYMNERPIRIHSARPLSEMIVSTCLPYHAKGDCSTALNQLTTLMPMVAGIRSPGSAALEIAYTSIERFDAFWSQGARLDFWDIAAGIIIAREAGCIVTDLNGDPSPPQWKSLLVAHPERHGELLNHLNFIH</sequence>
<comment type="cofactor">
    <cofactor evidence="2">
        <name>Mg(2+)</name>
        <dbReference type="ChEBI" id="CHEBI:18420"/>
    </cofactor>
</comment>
<keyword evidence="5" id="KW-0378">Hydrolase</keyword>
<dbReference type="InterPro" id="IPR022337">
    <property type="entry name" value="Inositol_monophosphatase_SuhB"/>
</dbReference>
<dbReference type="Gene3D" id="3.40.190.80">
    <property type="match status" value="1"/>
</dbReference>
<dbReference type="FunFam" id="3.30.540.10:FF:000003">
    <property type="entry name" value="Inositol-1-monophosphatase"/>
    <property type="match status" value="1"/>
</dbReference>
<evidence type="ECO:0000256" key="4">
    <source>
        <dbReference type="ARBA" id="ARBA00022723"/>
    </source>
</evidence>
<evidence type="ECO:0000313" key="7">
    <source>
        <dbReference type="EMBL" id="KKO04317.1"/>
    </source>
</evidence>
<gene>
    <name evidence="7" type="ORF">LCGC14_0086750</name>
</gene>